<evidence type="ECO:0000313" key="2">
    <source>
        <dbReference type="EMBL" id="KRO70189.1"/>
    </source>
</evidence>
<accession>A0A0R2SBZ5</accession>
<feature type="chain" id="PRO_5006423543" description="Imelysin-like domain-containing protein" evidence="1">
    <location>
        <begin position="37"/>
        <end position="365"/>
    </location>
</feature>
<dbReference type="EMBL" id="LIBB01000379">
    <property type="protein sequence ID" value="KRO70189.1"/>
    <property type="molecule type" value="Genomic_DNA"/>
</dbReference>
<evidence type="ECO:0000313" key="3">
    <source>
        <dbReference type="Proteomes" id="UP000051934"/>
    </source>
</evidence>
<protein>
    <recommendedName>
        <fullName evidence="4">Imelysin-like domain-containing protein</fullName>
    </recommendedName>
</protein>
<gene>
    <name evidence="2" type="ORF">ABR69_07700</name>
</gene>
<name>A0A0R2SBZ5_9GAMM</name>
<evidence type="ECO:0000256" key="1">
    <source>
        <dbReference type="SAM" id="SignalP"/>
    </source>
</evidence>
<keyword evidence="1" id="KW-0732">Signal</keyword>
<dbReference type="AlphaFoldDB" id="A0A0R2SBZ5"/>
<organism evidence="2 3">
    <name type="scientific">OM182 bacterium BACL3 MAG-120507-bin80</name>
    <dbReference type="NCBI Taxonomy" id="1655577"/>
    <lineage>
        <taxon>Bacteria</taxon>
        <taxon>Pseudomonadati</taxon>
        <taxon>Pseudomonadota</taxon>
        <taxon>Gammaproteobacteria</taxon>
        <taxon>OMG group</taxon>
        <taxon>OM182 clade</taxon>
    </lineage>
</organism>
<sequence>MPTPRSNQTAPPAPLTRKATCLLILACAAFSHSIFAADAPNHFNEARAQALLVAGQAALEEGDLSLAQTTLDQAIQLLKINEGLYSTEQLVPIEQLMWAQMRAGLWPQLDTSLGYYYWLLERIETTTLDAQLAIAKNMRSLYLEAAAHPSNPMPPRHLSAALRTNWQTLSYIEATLGAEHPALVPWLYDGMLLQFIERRLNERQGLTNYQYKTDGSEFISGWSLSSREAKAVSHSIGLSMLDRIESISRASIMAEGAQTNAFTSSPNGKEVQLQQLNAALALYRGDWERLDDNEKGASAHYEEADTVAAFQAIPRAFELLPRPAFETDPAVLTVKTNAAQDSVSTLWAERFPGVTQRLINALASN</sequence>
<proteinExistence type="predicted"/>
<evidence type="ECO:0008006" key="4">
    <source>
        <dbReference type="Google" id="ProtNLM"/>
    </source>
</evidence>
<reference evidence="2 3" key="1">
    <citation type="submission" date="2015-10" db="EMBL/GenBank/DDBJ databases">
        <title>Metagenome-Assembled Genomes uncover a global brackish microbiome.</title>
        <authorList>
            <person name="Hugerth L.W."/>
            <person name="Larsson J."/>
            <person name="Alneberg J."/>
            <person name="Lindh M.V."/>
            <person name="Legrand C."/>
            <person name="Pinhassi J."/>
            <person name="Andersson A.F."/>
        </authorList>
    </citation>
    <scope>NUCLEOTIDE SEQUENCE [LARGE SCALE GENOMIC DNA]</scope>
    <source>
        <strain evidence="2">BACL4 MAG-120507-bin80</strain>
    </source>
</reference>
<dbReference type="Proteomes" id="UP000051934">
    <property type="component" value="Unassembled WGS sequence"/>
</dbReference>
<comment type="caution">
    <text evidence="2">The sequence shown here is derived from an EMBL/GenBank/DDBJ whole genome shotgun (WGS) entry which is preliminary data.</text>
</comment>
<feature type="signal peptide" evidence="1">
    <location>
        <begin position="1"/>
        <end position="36"/>
    </location>
</feature>